<proteinExistence type="predicted"/>
<organism evidence="1 2">
    <name type="scientific">Caenorhabditis japonica</name>
    <dbReference type="NCBI Taxonomy" id="281687"/>
    <lineage>
        <taxon>Eukaryota</taxon>
        <taxon>Metazoa</taxon>
        <taxon>Ecdysozoa</taxon>
        <taxon>Nematoda</taxon>
        <taxon>Chromadorea</taxon>
        <taxon>Rhabditida</taxon>
        <taxon>Rhabditina</taxon>
        <taxon>Rhabditomorpha</taxon>
        <taxon>Rhabditoidea</taxon>
        <taxon>Rhabditidae</taxon>
        <taxon>Peloderinae</taxon>
        <taxon>Caenorhabditis</taxon>
    </lineage>
</organism>
<reference evidence="1" key="2">
    <citation type="submission" date="2022-06" db="UniProtKB">
        <authorList>
            <consortium name="EnsemblMetazoa"/>
        </authorList>
    </citation>
    <scope>IDENTIFICATION</scope>
    <source>
        <strain evidence="1">DF5081</strain>
    </source>
</reference>
<keyword evidence="2" id="KW-1185">Reference proteome</keyword>
<evidence type="ECO:0000313" key="1">
    <source>
        <dbReference type="EnsemblMetazoa" id="CJA41917.1"/>
    </source>
</evidence>
<sequence length="70" mass="8229">MHLSCQTEMNEVRALVRLDRRIAHIINRFIHSFSPWCQTAVSAISGHIKEHKLFSTFYDDNFRGHVLIFS</sequence>
<dbReference type="AlphaFoldDB" id="A0A8R1J0B1"/>
<reference evidence="2" key="1">
    <citation type="submission" date="2010-08" db="EMBL/GenBank/DDBJ databases">
        <authorList>
            <consortium name="Caenorhabditis japonica Sequencing Consortium"/>
            <person name="Wilson R.K."/>
        </authorList>
    </citation>
    <scope>NUCLEOTIDE SEQUENCE [LARGE SCALE GENOMIC DNA]</scope>
    <source>
        <strain evidence="2">DF5081</strain>
    </source>
</reference>
<dbReference type="Proteomes" id="UP000005237">
    <property type="component" value="Unassembled WGS sequence"/>
</dbReference>
<dbReference type="EnsemblMetazoa" id="CJA41917.1">
    <property type="protein sequence ID" value="CJA41917.1"/>
    <property type="gene ID" value="WBGene00217765"/>
</dbReference>
<accession>A0A8R1J0B1</accession>
<evidence type="ECO:0000313" key="2">
    <source>
        <dbReference type="Proteomes" id="UP000005237"/>
    </source>
</evidence>
<protein>
    <submittedName>
        <fullName evidence="1">Uncharacterized protein</fullName>
    </submittedName>
</protein>
<name>A0A8R1J0B1_CAEJA</name>